<reference evidence="2" key="1">
    <citation type="submission" date="2020-07" db="EMBL/GenBank/DDBJ databases">
        <authorList>
            <person name="Pettersson B.M.F."/>
            <person name="Behra P.R.K."/>
            <person name="Ramesh M."/>
            <person name="Das S."/>
            <person name="Dasgupta S."/>
            <person name="Kirsebom L.A."/>
        </authorList>
    </citation>
    <scope>NUCLEOTIDE SEQUENCE</scope>
    <source>
        <strain evidence="2">DSM 44838</strain>
    </source>
</reference>
<feature type="domain" description="HTH cro/C1-type" evidence="1">
    <location>
        <begin position="17"/>
        <end position="71"/>
    </location>
</feature>
<dbReference type="SUPFAM" id="SSF47413">
    <property type="entry name" value="lambda repressor-like DNA-binding domains"/>
    <property type="match status" value="1"/>
</dbReference>
<comment type="caution">
    <text evidence="2">The sequence shown here is derived from an EMBL/GenBank/DDBJ whole genome shotgun (WGS) entry which is preliminary data.</text>
</comment>
<gene>
    <name evidence="2" type="ORF">H7K45_09230</name>
</gene>
<dbReference type="Gene3D" id="1.10.260.40">
    <property type="entry name" value="lambda repressor-like DNA-binding domains"/>
    <property type="match status" value="1"/>
</dbReference>
<dbReference type="PROSITE" id="PS50943">
    <property type="entry name" value="HTH_CROC1"/>
    <property type="match status" value="1"/>
</dbReference>
<dbReference type="EMBL" id="JACKVK010000005">
    <property type="protein sequence ID" value="MCV7420717.1"/>
    <property type="molecule type" value="Genomic_DNA"/>
</dbReference>
<dbReference type="InterPro" id="IPR041413">
    <property type="entry name" value="MLTR_LBD"/>
</dbReference>
<dbReference type="InterPro" id="IPR001387">
    <property type="entry name" value="Cro/C1-type_HTH"/>
</dbReference>
<dbReference type="SMART" id="SM00530">
    <property type="entry name" value="HTH_XRE"/>
    <property type="match status" value="1"/>
</dbReference>
<keyword evidence="3" id="KW-1185">Reference proteome</keyword>
<evidence type="ECO:0000313" key="3">
    <source>
        <dbReference type="Proteomes" id="UP001141629"/>
    </source>
</evidence>
<evidence type="ECO:0000313" key="2">
    <source>
        <dbReference type="EMBL" id="MCV7420717.1"/>
    </source>
</evidence>
<name>A0A9X2YK02_9MYCO</name>
<reference evidence="2" key="2">
    <citation type="journal article" date="2022" name="BMC Genomics">
        <title>Comparative genome analysis of mycobacteria focusing on tRNA and non-coding RNA.</title>
        <authorList>
            <person name="Behra P.R.K."/>
            <person name="Pettersson B.M.F."/>
            <person name="Ramesh M."/>
            <person name="Das S."/>
            <person name="Dasgupta S."/>
            <person name="Kirsebom L.A."/>
        </authorList>
    </citation>
    <scope>NUCLEOTIDE SEQUENCE</scope>
    <source>
        <strain evidence="2">DSM 44838</strain>
    </source>
</reference>
<organism evidence="2 3">
    <name type="scientific">Mycobacterium yunnanensis</name>
    <dbReference type="NCBI Taxonomy" id="368477"/>
    <lineage>
        <taxon>Bacteria</taxon>
        <taxon>Bacillati</taxon>
        <taxon>Actinomycetota</taxon>
        <taxon>Actinomycetes</taxon>
        <taxon>Mycobacteriales</taxon>
        <taxon>Mycobacteriaceae</taxon>
        <taxon>Mycobacterium</taxon>
    </lineage>
</organism>
<evidence type="ECO:0000259" key="1">
    <source>
        <dbReference type="PROSITE" id="PS50943"/>
    </source>
</evidence>
<dbReference type="AlphaFoldDB" id="A0A9X2YK02"/>
<dbReference type="Pfam" id="PF01381">
    <property type="entry name" value="HTH_3"/>
    <property type="match status" value="1"/>
</dbReference>
<dbReference type="PANTHER" id="PTHR35010">
    <property type="entry name" value="BLL4672 PROTEIN-RELATED"/>
    <property type="match status" value="1"/>
</dbReference>
<dbReference type="Proteomes" id="UP001141629">
    <property type="component" value="Unassembled WGS sequence"/>
</dbReference>
<dbReference type="PANTHER" id="PTHR35010:SF4">
    <property type="entry name" value="BLL5781 PROTEIN"/>
    <property type="match status" value="1"/>
</dbReference>
<sequence>MVTTATPPPPVGAGALLRSWREKRRLSQLELSTRVQVSTRHLSYVENGRSRPSPEMIMRLAEQLELPLRERNEVLLAGGYAPAYAQQRLDAPALALVADALRMVLDRHLPYPAVVLNRWWEMVDANAAVDALLDGVAAHLLEPPVNVLRLTLHPDGLAPRIVNLGQWRAHLLAQLRRRVELTDDAQLRALHAELSSYPGGADDPTPSPHQVVLPMVLRVGEHTLSMFTIAAALGTPADVTVDELVVESFYPADDATLRLLRAEQPPPPT</sequence>
<dbReference type="InterPro" id="IPR010982">
    <property type="entry name" value="Lambda_DNA-bd_dom_sf"/>
</dbReference>
<dbReference type="Gene3D" id="3.30.450.180">
    <property type="match status" value="1"/>
</dbReference>
<protein>
    <submittedName>
        <fullName evidence="2">Helix-turn-helix transcriptional regulator</fullName>
    </submittedName>
</protein>
<dbReference type="GO" id="GO:0003677">
    <property type="term" value="F:DNA binding"/>
    <property type="evidence" value="ECO:0007669"/>
    <property type="project" value="InterPro"/>
</dbReference>
<proteinExistence type="predicted"/>
<dbReference type="Pfam" id="PF17765">
    <property type="entry name" value="MLTR_LBD"/>
    <property type="match status" value="1"/>
</dbReference>
<accession>A0A9X2YK02</accession>
<dbReference type="CDD" id="cd00093">
    <property type="entry name" value="HTH_XRE"/>
    <property type="match status" value="1"/>
</dbReference>